<evidence type="ECO:0000313" key="5">
    <source>
        <dbReference type="Proteomes" id="UP000838763"/>
    </source>
</evidence>
<feature type="region of interest" description="Disordered" evidence="2">
    <location>
        <begin position="249"/>
        <end position="270"/>
    </location>
</feature>
<dbReference type="GO" id="GO:0008270">
    <property type="term" value="F:zinc ion binding"/>
    <property type="evidence" value="ECO:0007669"/>
    <property type="project" value="UniProtKB-KW"/>
</dbReference>
<organism evidence="4 5">
    <name type="scientific">Parascedosporium putredinis</name>
    <dbReference type="NCBI Taxonomy" id="1442378"/>
    <lineage>
        <taxon>Eukaryota</taxon>
        <taxon>Fungi</taxon>
        <taxon>Dikarya</taxon>
        <taxon>Ascomycota</taxon>
        <taxon>Pezizomycotina</taxon>
        <taxon>Sordariomycetes</taxon>
        <taxon>Hypocreomycetidae</taxon>
        <taxon>Microascales</taxon>
        <taxon>Microascaceae</taxon>
        <taxon>Parascedosporium</taxon>
    </lineage>
</organism>
<dbReference type="InterPro" id="IPR057654">
    <property type="entry name" value="Znf-CCCH_tandem"/>
</dbReference>
<keyword evidence="5" id="KW-1185">Reference proteome</keyword>
<dbReference type="EMBL" id="CALLCH030000002">
    <property type="protein sequence ID" value="CAI4211659.1"/>
    <property type="molecule type" value="Genomic_DNA"/>
</dbReference>
<dbReference type="InterPro" id="IPR000571">
    <property type="entry name" value="Znf_CCCH"/>
</dbReference>
<proteinExistence type="predicted"/>
<dbReference type="PANTHER" id="PTHR37543:SF1">
    <property type="entry name" value="CCCH ZINC FINGER DNA BINDING PROTEIN (AFU_ORTHOLOGUE AFUA_5G12760)"/>
    <property type="match status" value="1"/>
</dbReference>
<evidence type="ECO:0000259" key="3">
    <source>
        <dbReference type="PROSITE" id="PS50103"/>
    </source>
</evidence>
<dbReference type="InterPro" id="IPR057683">
    <property type="entry name" value="DUF7923"/>
</dbReference>
<reference evidence="4" key="1">
    <citation type="submission" date="2022-11" db="EMBL/GenBank/DDBJ databases">
        <authorList>
            <person name="Scott C."/>
            <person name="Bruce N."/>
        </authorList>
    </citation>
    <scope>NUCLEOTIDE SEQUENCE</scope>
</reference>
<keyword evidence="1" id="KW-0862">Zinc</keyword>
<evidence type="ECO:0000313" key="4">
    <source>
        <dbReference type="EMBL" id="CAI4211659.1"/>
    </source>
</evidence>
<keyword evidence="1" id="KW-0863">Zinc-finger</keyword>
<dbReference type="Pfam" id="PF25542">
    <property type="entry name" value="zf-CCCH_12"/>
    <property type="match status" value="1"/>
</dbReference>
<evidence type="ECO:0000256" key="1">
    <source>
        <dbReference type="PROSITE-ProRule" id="PRU00723"/>
    </source>
</evidence>
<name>A0A9P1M6R3_9PEZI</name>
<protein>
    <recommendedName>
        <fullName evidence="3">C3H1-type domain-containing protein</fullName>
    </recommendedName>
</protein>
<accession>A0A9P1M6R3</accession>
<keyword evidence="1" id="KW-0479">Metal-binding</keyword>
<dbReference type="OrthoDB" id="2270193at2759"/>
<dbReference type="PROSITE" id="PS50103">
    <property type="entry name" value="ZF_C3H1"/>
    <property type="match status" value="1"/>
</dbReference>
<dbReference type="PANTHER" id="PTHR37543">
    <property type="entry name" value="CCCH ZINC FINGER DNA BINDING PROTEIN (AFU_ORTHOLOGUE AFUA_5G12760)"/>
    <property type="match status" value="1"/>
</dbReference>
<gene>
    <name evidence="4" type="ORF">PPNO1_LOCUS1435</name>
</gene>
<feature type="zinc finger region" description="C3H1-type" evidence="1">
    <location>
        <begin position="296"/>
        <end position="324"/>
    </location>
</feature>
<dbReference type="Proteomes" id="UP000838763">
    <property type="component" value="Unassembled WGS sequence"/>
</dbReference>
<feature type="compositionally biased region" description="Low complexity" evidence="2">
    <location>
        <begin position="256"/>
        <end position="270"/>
    </location>
</feature>
<dbReference type="Pfam" id="PF25543">
    <property type="entry name" value="zf-CCCH_tandem"/>
    <property type="match status" value="1"/>
</dbReference>
<dbReference type="AlphaFoldDB" id="A0A9P1M6R3"/>
<dbReference type="Pfam" id="PF25540">
    <property type="entry name" value="DUF7923"/>
    <property type="match status" value="1"/>
</dbReference>
<comment type="caution">
    <text evidence="4">The sequence shown here is derived from an EMBL/GenBank/DDBJ whole genome shotgun (WGS) entry which is preliminary data.</text>
</comment>
<sequence>MDTQTFHTYMSKMQAYRQADAEREALLVDIIEKYEGLLREYNQKCDDYRNEAQESNPFIFVAIDGDGAIFDDKYLSAGPEGGARAAQHLYEALQEHVSELYPEVNTQEWSIVVHIALNVEGLAKRLVAGGIIASVPDLYAFGRAFTRTQPLFTLVDIGFGKEQADHKIRENLRFMTRVSQCKHIVFGPCHDNGYLPVLEEYKRNANVASRFSLLSSTAPEAGYLKLGFPIKSFDGVFRKTPLPSVIAKPASPPSPVRVAPAAAAPAPAPGSSPTSAAANFSYASVGSNRTPHPVRKLGYNYCNRHHLMGTCPNGNMCSYEHGEPLPASELLVLRFKSRSIKCPYTTYCEDVDCPFSHHCRMGKDKCTNDVCRYADTHHMELRPAARILADGKRVALVR</sequence>
<evidence type="ECO:0000256" key="2">
    <source>
        <dbReference type="SAM" id="MobiDB-lite"/>
    </source>
</evidence>
<feature type="domain" description="C3H1-type" evidence="3">
    <location>
        <begin position="296"/>
        <end position="324"/>
    </location>
</feature>